<organism evidence="2 3">
    <name type="scientific">Arthrobacter gyeryongensis</name>
    <dbReference type="NCBI Taxonomy" id="1650592"/>
    <lineage>
        <taxon>Bacteria</taxon>
        <taxon>Bacillati</taxon>
        <taxon>Actinomycetota</taxon>
        <taxon>Actinomycetes</taxon>
        <taxon>Micrococcales</taxon>
        <taxon>Micrococcaceae</taxon>
        <taxon>Arthrobacter</taxon>
    </lineage>
</organism>
<keyword evidence="3" id="KW-1185">Reference proteome</keyword>
<comment type="caution">
    <text evidence="2">The sequence shown here is derived from an EMBL/GenBank/DDBJ whole genome shotgun (WGS) entry which is preliminary data.</text>
</comment>
<evidence type="ECO:0000313" key="2">
    <source>
        <dbReference type="EMBL" id="GAA5200767.1"/>
    </source>
</evidence>
<protein>
    <recommendedName>
        <fullName evidence="1">Helix-turn-helix domain-containing protein</fullName>
    </recommendedName>
</protein>
<dbReference type="InterPro" id="IPR010093">
    <property type="entry name" value="SinI_DNA-bd"/>
</dbReference>
<name>A0ABP9SQF1_9MICC</name>
<dbReference type="NCBIfam" id="TIGR01764">
    <property type="entry name" value="excise"/>
    <property type="match status" value="1"/>
</dbReference>
<reference evidence="3" key="1">
    <citation type="journal article" date="2019" name="Int. J. Syst. Evol. Microbiol.">
        <title>The Global Catalogue of Microorganisms (GCM) 10K type strain sequencing project: providing services to taxonomists for standard genome sequencing and annotation.</title>
        <authorList>
            <consortium name="The Broad Institute Genomics Platform"/>
            <consortium name="The Broad Institute Genome Sequencing Center for Infectious Disease"/>
            <person name="Wu L."/>
            <person name="Ma J."/>
        </authorList>
    </citation>
    <scope>NUCLEOTIDE SEQUENCE [LARGE SCALE GENOMIC DNA]</scope>
    <source>
        <strain evidence="3">JCM 18514</strain>
    </source>
</reference>
<dbReference type="SUPFAM" id="SSF46955">
    <property type="entry name" value="Putative DNA-binding domain"/>
    <property type="match status" value="1"/>
</dbReference>
<dbReference type="InterPro" id="IPR041657">
    <property type="entry name" value="HTH_17"/>
</dbReference>
<proteinExistence type="predicted"/>
<dbReference type="EMBL" id="BAABKK010000032">
    <property type="protein sequence ID" value="GAA5200767.1"/>
    <property type="molecule type" value="Genomic_DNA"/>
</dbReference>
<dbReference type="Proteomes" id="UP001500200">
    <property type="component" value="Unassembled WGS sequence"/>
</dbReference>
<dbReference type="InterPro" id="IPR009061">
    <property type="entry name" value="DNA-bd_dom_put_sf"/>
</dbReference>
<dbReference type="Pfam" id="PF12728">
    <property type="entry name" value="HTH_17"/>
    <property type="match status" value="1"/>
</dbReference>
<feature type="domain" description="Helix-turn-helix" evidence="1">
    <location>
        <begin position="28"/>
        <end position="75"/>
    </location>
</feature>
<gene>
    <name evidence="2" type="ORF">GCM10023346_43620</name>
</gene>
<accession>A0ABP9SQF1</accession>
<evidence type="ECO:0000313" key="3">
    <source>
        <dbReference type="Proteomes" id="UP001500200"/>
    </source>
</evidence>
<evidence type="ECO:0000259" key="1">
    <source>
        <dbReference type="Pfam" id="PF12728"/>
    </source>
</evidence>
<sequence length="81" mass="9572">MCQVTKTMETAMTKTPNRNQPVEVDQQWLTPKEICAQLQIPEQTFYQWRAKHVGPHAYRIGRHLRIRQSDFVAWLSLHAEP</sequence>